<dbReference type="PROSITE" id="PS51257">
    <property type="entry name" value="PROKAR_LIPOPROTEIN"/>
    <property type="match status" value="1"/>
</dbReference>
<gene>
    <name evidence="1" type="ORF">HQN85_07950</name>
</gene>
<organism evidence="1 2">
    <name type="scientific">Pedobacter boryungensis</name>
    <dbReference type="NCBI Taxonomy" id="869962"/>
    <lineage>
        <taxon>Bacteria</taxon>
        <taxon>Pseudomonadati</taxon>
        <taxon>Bacteroidota</taxon>
        <taxon>Sphingobacteriia</taxon>
        <taxon>Sphingobacteriales</taxon>
        <taxon>Sphingobacteriaceae</taxon>
        <taxon>Pedobacter</taxon>
    </lineage>
</organism>
<keyword evidence="2" id="KW-1185">Reference proteome</keyword>
<sequence>MKAYKYTYLILLTFIVMSCKQSFKPEVTTINSNLLVVEGMINAGADSTIIKLSRTVIIANKNTAKPEIGATVVVESDANEKYPLIEELPGKYAKLALNLNSNKKYRLSIKTKGGVSYLSDFVEAKITPPIDSVSWAAKNDGVQLYANTHDATNNTRYYRWEYVETWLFHAEYESRYISDGKKILDRDMNTQNIYTCWQSYKSSSIILGSSSKLENDVMYLSPLTFIPSTSEKIEEKYSILVKQYALTKEAFGFWEKLKKNTESLGSIFDAQPSQLTGNIHNVNDPAEPVIGYISVGTTQQKRIFIPKDKLPKWTTIYPYECTTPTDTVWVTEPKTGSKLEDMLFHSFILVPLDPLYAKNGTTIIGHYGTTKQCGDCTIRGTNKKPDFWQ</sequence>
<reference evidence="1 2" key="1">
    <citation type="submission" date="2020-05" db="EMBL/GenBank/DDBJ databases">
        <title>Description of Pedobacter foliorum sp. nov.</title>
        <authorList>
            <person name="Qi S."/>
            <person name="Carlier A."/>
            <person name="Cnockaert M."/>
            <person name="Vandamme P."/>
        </authorList>
    </citation>
    <scope>NUCLEOTIDE SEQUENCE [LARGE SCALE GENOMIC DNA]</scope>
    <source>
        <strain evidence="1 2">LMG 31300</strain>
    </source>
</reference>
<dbReference type="Pfam" id="PF14054">
    <property type="entry name" value="DUF4249"/>
    <property type="match status" value="1"/>
</dbReference>
<accession>A0ABX2DC48</accession>
<dbReference type="EMBL" id="JABMKV010000002">
    <property type="protein sequence ID" value="NQX31652.1"/>
    <property type="molecule type" value="Genomic_DNA"/>
</dbReference>
<evidence type="ECO:0000313" key="1">
    <source>
        <dbReference type="EMBL" id="NQX31652.1"/>
    </source>
</evidence>
<comment type="caution">
    <text evidence="1">The sequence shown here is derived from an EMBL/GenBank/DDBJ whole genome shotgun (WGS) entry which is preliminary data.</text>
</comment>
<name>A0ABX2DC48_9SPHI</name>
<protein>
    <submittedName>
        <fullName evidence="1">DUF4249 domain-containing protein</fullName>
    </submittedName>
</protein>
<proteinExistence type="predicted"/>
<dbReference type="InterPro" id="IPR025345">
    <property type="entry name" value="DUF4249"/>
</dbReference>
<dbReference type="RefSeq" id="WP_173270995.1">
    <property type="nucleotide sequence ID" value="NZ_JABMKV010000002.1"/>
</dbReference>
<dbReference type="Proteomes" id="UP000762110">
    <property type="component" value="Unassembled WGS sequence"/>
</dbReference>
<evidence type="ECO:0000313" key="2">
    <source>
        <dbReference type="Proteomes" id="UP000762110"/>
    </source>
</evidence>